<proteinExistence type="predicted"/>
<keyword evidence="2" id="KW-0472">Membrane</keyword>
<feature type="coiled-coil region" evidence="1">
    <location>
        <begin position="56"/>
        <end position="97"/>
    </location>
</feature>
<evidence type="ECO:0008006" key="5">
    <source>
        <dbReference type="Google" id="ProtNLM"/>
    </source>
</evidence>
<keyword evidence="2" id="KW-1133">Transmembrane helix</keyword>
<dbReference type="PATRIC" id="fig|665952.3.peg.33"/>
<evidence type="ECO:0000313" key="3">
    <source>
        <dbReference type="EMBL" id="EHL79682.1"/>
    </source>
</evidence>
<dbReference type="InterPro" id="IPR039076">
    <property type="entry name" value="DivIC"/>
</dbReference>
<accession>G9QGL9</accession>
<dbReference type="EMBL" id="ACWF01000003">
    <property type="protein sequence ID" value="EHL79682.1"/>
    <property type="molecule type" value="Genomic_DNA"/>
</dbReference>
<name>G9QGL9_9BACI</name>
<dbReference type="GO" id="GO:0051301">
    <property type="term" value="P:cell division"/>
    <property type="evidence" value="ECO:0007669"/>
    <property type="project" value="InterPro"/>
</dbReference>
<dbReference type="Pfam" id="PF04977">
    <property type="entry name" value="DivIC"/>
    <property type="match status" value="1"/>
</dbReference>
<keyword evidence="4" id="KW-1185">Reference proteome</keyword>
<comment type="caution">
    <text evidence="3">The sequence shown here is derived from an EMBL/GenBank/DDBJ whole genome shotgun (WGS) entry which is preliminary data.</text>
</comment>
<dbReference type="RefSeq" id="WP_003352298.1">
    <property type="nucleotide sequence ID" value="NZ_JH414739.1"/>
</dbReference>
<dbReference type="AlphaFoldDB" id="G9QGL9"/>
<evidence type="ECO:0000313" key="4">
    <source>
        <dbReference type="Proteomes" id="UP000011747"/>
    </source>
</evidence>
<gene>
    <name evidence="3" type="ORF">HMPREF1015_02783</name>
</gene>
<dbReference type="PANTHER" id="PTHR40027:SF1">
    <property type="entry name" value="CELL DIVISION PROTEIN DIVIC"/>
    <property type="match status" value="1"/>
</dbReference>
<organism evidence="3 4">
    <name type="scientific">Bacillus smithii 7_3_47FAA</name>
    <dbReference type="NCBI Taxonomy" id="665952"/>
    <lineage>
        <taxon>Bacteria</taxon>
        <taxon>Bacillati</taxon>
        <taxon>Bacillota</taxon>
        <taxon>Bacilli</taxon>
        <taxon>Bacillales</taxon>
        <taxon>Bacillaceae</taxon>
        <taxon>Bacillus</taxon>
    </lineage>
</organism>
<keyword evidence="1" id="KW-0175">Coiled coil</keyword>
<dbReference type="InterPro" id="IPR007060">
    <property type="entry name" value="FtsL/DivIC"/>
</dbReference>
<sequence length="131" mass="15592">MAVRNIKGITSIRNTYVENEEKKQYLMQQRKKKLYRRLIAFSSLFLIITILLVSTLISQTSRLEEKQRQKAQLEHSLAKLEKKQVLLKEELAKLKDDDYVAKLAREKYFLSDKGEIIFYLPKEKKKEKDVE</sequence>
<dbReference type="HOGENOM" id="CLU_134863_2_1_9"/>
<protein>
    <recommendedName>
        <fullName evidence="5">Cell division protein DIVIC</fullName>
    </recommendedName>
</protein>
<dbReference type="Proteomes" id="UP000011747">
    <property type="component" value="Unassembled WGS sequence"/>
</dbReference>
<reference evidence="3 4" key="1">
    <citation type="submission" date="2011-09" db="EMBL/GenBank/DDBJ databases">
        <title>The Genome Sequence of Bacillus smithii 7_3_47FAA.</title>
        <authorList>
            <consortium name="The Broad Institute Genome Sequencing Platform"/>
            <person name="Earl A."/>
            <person name="Ward D."/>
            <person name="Feldgarden M."/>
            <person name="Gevers D."/>
            <person name="Daigneault M."/>
            <person name="Strauss J."/>
            <person name="Allen-Vercoe E."/>
            <person name="Young S.K."/>
            <person name="Zeng Q."/>
            <person name="Gargeya S."/>
            <person name="Fitzgerald M."/>
            <person name="Haas B."/>
            <person name="Abouelleil A."/>
            <person name="Alvarado L."/>
            <person name="Arachchi H.M."/>
            <person name="Berlin A."/>
            <person name="Brown A."/>
            <person name="Chapman S.B."/>
            <person name="Chen Z."/>
            <person name="Dunbar C."/>
            <person name="Freedman E."/>
            <person name="Gearin G."/>
            <person name="Goldberg J."/>
            <person name="Griggs A."/>
            <person name="Gujja S."/>
            <person name="Heiman D."/>
            <person name="Howarth C."/>
            <person name="Larson L."/>
            <person name="Lui A."/>
            <person name="MacDonald P.J.P."/>
            <person name="Montmayeur A."/>
            <person name="Murphy C."/>
            <person name="Neiman D."/>
            <person name="Pearson M."/>
            <person name="Priest M."/>
            <person name="Roberts A."/>
            <person name="Saif S."/>
            <person name="Shea T."/>
            <person name="Shenoy N."/>
            <person name="Sisk P."/>
            <person name="Stolte C."/>
            <person name="Sykes S."/>
            <person name="Wortman J."/>
            <person name="Nusbaum C."/>
            <person name="Birren B."/>
        </authorList>
    </citation>
    <scope>NUCLEOTIDE SEQUENCE [LARGE SCALE GENOMIC DNA]</scope>
    <source>
        <strain evidence="3 4">7_3_47FAA</strain>
    </source>
</reference>
<evidence type="ECO:0000256" key="1">
    <source>
        <dbReference type="SAM" id="Coils"/>
    </source>
</evidence>
<evidence type="ECO:0000256" key="2">
    <source>
        <dbReference type="SAM" id="Phobius"/>
    </source>
</evidence>
<keyword evidence="2" id="KW-0812">Transmembrane</keyword>
<dbReference type="PANTHER" id="PTHR40027">
    <property type="entry name" value="CELL DIVISION PROTEIN DIVIC"/>
    <property type="match status" value="1"/>
</dbReference>
<feature type="transmembrane region" description="Helical" evidence="2">
    <location>
        <begin position="38"/>
        <end position="57"/>
    </location>
</feature>